<organism evidence="1 2">
    <name type="scientific">Phytophthora megakarya</name>
    <dbReference type="NCBI Taxonomy" id="4795"/>
    <lineage>
        <taxon>Eukaryota</taxon>
        <taxon>Sar</taxon>
        <taxon>Stramenopiles</taxon>
        <taxon>Oomycota</taxon>
        <taxon>Peronosporomycetes</taxon>
        <taxon>Peronosporales</taxon>
        <taxon>Peronosporaceae</taxon>
        <taxon>Phytophthora</taxon>
    </lineage>
</organism>
<dbReference type="Proteomes" id="UP000198211">
    <property type="component" value="Unassembled WGS sequence"/>
</dbReference>
<dbReference type="OrthoDB" id="125255at2759"/>
<comment type="caution">
    <text evidence="1">The sequence shown here is derived from an EMBL/GenBank/DDBJ whole genome shotgun (WGS) entry which is preliminary data.</text>
</comment>
<dbReference type="AlphaFoldDB" id="A0A225W6A6"/>
<gene>
    <name evidence="1" type="ORF">PHMEG_00014052</name>
</gene>
<name>A0A225W6A6_9STRA</name>
<evidence type="ECO:0000313" key="1">
    <source>
        <dbReference type="EMBL" id="OWZ12738.1"/>
    </source>
</evidence>
<evidence type="ECO:0000313" key="2">
    <source>
        <dbReference type="Proteomes" id="UP000198211"/>
    </source>
</evidence>
<dbReference type="EMBL" id="NBNE01001766">
    <property type="protein sequence ID" value="OWZ12738.1"/>
    <property type="molecule type" value="Genomic_DNA"/>
</dbReference>
<proteinExistence type="predicted"/>
<reference evidence="2" key="1">
    <citation type="submission" date="2017-03" db="EMBL/GenBank/DDBJ databases">
        <title>Phytopthora megakarya and P. palmivora, two closely related causual agents of cacao black pod achieved similar genome size and gene model numbers by different mechanisms.</title>
        <authorList>
            <person name="Ali S."/>
            <person name="Shao J."/>
            <person name="Larry D.J."/>
            <person name="Kronmiller B."/>
            <person name="Shen D."/>
            <person name="Strem M.D."/>
            <person name="Melnick R.L."/>
            <person name="Guiltinan M.J."/>
            <person name="Tyler B.M."/>
            <person name="Meinhardt L.W."/>
            <person name="Bailey B.A."/>
        </authorList>
    </citation>
    <scope>NUCLEOTIDE SEQUENCE [LARGE SCALE GENOMIC DNA]</scope>
    <source>
        <strain evidence="2">zdho120</strain>
    </source>
</reference>
<protein>
    <submittedName>
        <fullName evidence="1">Uncharacterized protein</fullName>
    </submittedName>
</protein>
<sequence length="224" mass="24626">MVGAEEEVTALGITVKTTDRRAMLLVETAIEVTAEKVTGCRVRGKVGSDRFLLQETRQRLMFTKDARPGRGACLKCQSTEHQVRDCPRCSSSEETELLREMLDHRNITRAVDMNKFGKAVPGDDVEDDHGMTTAAVDGVLSKRFCLTPEPTFLSSPVTPVGGHEVQVSRVTTFAEVILKTSGGLLVLRNLACHVEEEDLTMDLMVGRSIMTILGYLTDRLLSDA</sequence>
<keyword evidence="2" id="KW-1185">Reference proteome</keyword>
<accession>A0A225W6A6</accession>